<dbReference type="InterPro" id="IPR004570">
    <property type="entry name" value="Phosphatidylglycerol_P_synth"/>
</dbReference>
<evidence type="ECO:0000256" key="4">
    <source>
        <dbReference type="ARBA" id="ARBA00005189"/>
    </source>
</evidence>
<dbReference type="InterPro" id="IPR050324">
    <property type="entry name" value="CDP-alcohol_PTase-I"/>
</dbReference>
<dbReference type="AlphaFoldDB" id="H3SBX8"/>
<keyword evidence="15" id="KW-1208">Phospholipid metabolism</keyword>
<evidence type="ECO:0000256" key="8">
    <source>
        <dbReference type="ARBA" id="ARBA00022516"/>
    </source>
</evidence>
<evidence type="ECO:0000256" key="17">
    <source>
        <dbReference type="NCBIfam" id="TIGR00560"/>
    </source>
</evidence>
<evidence type="ECO:0000256" key="16">
    <source>
        <dbReference type="ARBA" id="ARBA00048586"/>
    </source>
</evidence>
<dbReference type="GO" id="GO:0008444">
    <property type="term" value="F:CDP-diacylglycerol-glycerol-3-phosphate 3-phosphatidyltransferase activity"/>
    <property type="evidence" value="ECO:0007669"/>
    <property type="project" value="UniProtKB-UniRule"/>
</dbReference>
<evidence type="ECO:0000313" key="20">
    <source>
        <dbReference type="EMBL" id="EHQ63492.1"/>
    </source>
</evidence>
<protein>
    <recommendedName>
        <fullName evidence="7 17">CDP-diacylglycerol--glycerol-3-phosphate 3-phosphatidyltransferase</fullName>
        <ecNumber evidence="6 17">2.7.8.5</ecNumber>
    </recommendedName>
</protein>
<evidence type="ECO:0000256" key="19">
    <source>
        <dbReference type="SAM" id="Phobius"/>
    </source>
</evidence>
<dbReference type="EC" id="2.7.8.5" evidence="6 17"/>
<evidence type="ECO:0000256" key="10">
    <source>
        <dbReference type="ARBA" id="ARBA00022692"/>
    </source>
</evidence>
<dbReference type="EMBL" id="AHKH01000008">
    <property type="protein sequence ID" value="EHQ63492.1"/>
    <property type="molecule type" value="Genomic_DNA"/>
</dbReference>
<keyword evidence="8" id="KW-0444">Lipid biosynthesis</keyword>
<evidence type="ECO:0000256" key="14">
    <source>
        <dbReference type="ARBA" id="ARBA00023209"/>
    </source>
</evidence>
<evidence type="ECO:0000256" key="6">
    <source>
        <dbReference type="ARBA" id="ARBA00013170"/>
    </source>
</evidence>
<evidence type="ECO:0000256" key="12">
    <source>
        <dbReference type="ARBA" id="ARBA00023098"/>
    </source>
</evidence>
<dbReference type="InterPro" id="IPR048254">
    <property type="entry name" value="CDP_ALCOHOL_P_TRANSF_CS"/>
</dbReference>
<evidence type="ECO:0000256" key="7">
    <source>
        <dbReference type="ARBA" id="ARBA00014944"/>
    </source>
</evidence>
<dbReference type="RefSeq" id="WP_006675528.1">
    <property type="nucleotide sequence ID" value="NZ_AHKH01000008.1"/>
</dbReference>
<dbReference type="Proteomes" id="UP000003900">
    <property type="component" value="Unassembled WGS sequence"/>
</dbReference>
<dbReference type="InterPro" id="IPR000462">
    <property type="entry name" value="CDP-OH_P_trans"/>
</dbReference>
<organism evidence="20 21">
    <name type="scientific">Paenibacillus dendritiformis C454</name>
    <dbReference type="NCBI Taxonomy" id="1131935"/>
    <lineage>
        <taxon>Bacteria</taxon>
        <taxon>Bacillati</taxon>
        <taxon>Bacillota</taxon>
        <taxon>Bacilli</taxon>
        <taxon>Bacillales</taxon>
        <taxon>Paenibacillaceae</taxon>
        <taxon>Paenibacillus</taxon>
    </lineage>
</organism>
<dbReference type="Gene3D" id="1.20.120.1760">
    <property type="match status" value="1"/>
</dbReference>
<keyword evidence="11 19" id="KW-1133">Transmembrane helix</keyword>
<dbReference type="PROSITE" id="PS00379">
    <property type="entry name" value="CDP_ALCOHOL_P_TRANSF"/>
    <property type="match status" value="1"/>
</dbReference>
<sequence>MNLANRITLARIGLIPLFLLFYQTYPDWMVAEAPMLRFANEHGAEVAVLLFVLASATDKLDGYVARKYNQITNLGKLLDPLADKLLISAALIMLVQHHLIPSWMAVIIIGREIIVTGLRIVASAQGIALAADRYGKWKLVLQVAAVVIVMVNSRMPLPSQLHGLIDYGVMAAAVGMTVYSGFNYFRSNLDRLHLDTC</sequence>
<dbReference type="PIRSF" id="PIRSF000847">
    <property type="entry name" value="Phos_ph_gly_syn"/>
    <property type="match status" value="1"/>
</dbReference>
<keyword evidence="21" id="KW-1185">Reference proteome</keyword>
<evidence type="ECO:0000256" key="2">
    <source>
        <dbReference type="ARBA" id="ARBA00004141"/>
    </source>
</evidence>
<name>H3SBX8_9BACL</name>
<proteinExistence type="inferred from homology"/>
<dbReference type="PANTHER" id="PTHR14269">
    <property type="entry name" value="CDP-DIACYLGLYCEROL--GLYCEROL-3-PHOSPHATE 3-PHOSPHATIDYLTRANSFERASE-RELATED"/>
    <property type="match status" value="1"/>
</dbReference>
<comment type="pathway">
    <text evidence="4">Lipid metabolism.</text>
</comment>
<accession>H3SBX8</accession>
<keyword evidence="9 18" id="KW-0808">Transferase</keyword>
<reference evidence="20 21" key="1">
    <citation type="journal article" date="2012" name="J. Bacteriol.">
        <title>Genome Sequence of the Pattern-Forming Social Bacterium Paenibacillus dendritiformis C454 Chiral Morphotype.</title>
        <authorList>
            <person name="Sirota-Madi A."/>
            <person name="Olender T."/>
            <person name="Helman Y."/>
            <person name="Brainis I."/>
            <person name="Finkelshtein A."/>
            <person name="Roth D."/>
            <person name="Hagai E."/>
            <person name="Leshkowitz D."/>
            <person name="Brodsky L."/>
            <person name="Galatenko V."/>
            <person name="Nikolaev V."/>
            <person name="Gutnick D.L."/>
            <person name="Lancet D."/>
            <person name="Ben-Jacob E."/>
        </authorList>
    </citation>
    <scope>NUCLEOTIDE SEQUENCE [LARGE SCALE GENOMIC DNA]</scope>
    <source>
        <strain evidence="20 21">C454</strain>
    </source>
</reference>
<keyword evidence="13 19" id="KW-0472">Membrane</keyword>
<comment type="catalytic activity">
    <reaction evidence="16">
        <text>a CDP-1,2-diacyl-sn-glycerol + sn-glycerol 3-phosphate = a 1,2-diacyl-sn-glycero-3-phospho-(1'-sn-glycero-3'-phosphate) + CMP + H(+)</text>
        <dbReference type="Rhea" id="RHEA:12593"/>
        <dbReference type="ChEBI" id="CHEBI:15378"/>
        <dbReference type="ChEBI" id="CHEBI:57597"/>
        <dbReference type="ChEBI" id="CHEBI:58332"/>
        <dbReference type="ChEBI" id="CHEBI:60110"/>
        <dbReference type="ChEBI" id="CHEBI:60377"/>
        <dbReference type="EC" id="2.7.8.5"/>
    </reaction>
</comment>
<feature type="transmembrane region" description="Helical" evidence="19">
    <location>
        <begin position="7"/>
        <end position="25"/>
    </location>
</feature>
<dbReference type="UniPathway" id="UPA00084">
    <property type="reaction ID" value="UER00503"/>
</dbReference>
<dbReference type="GO" id="GO:0016020">
    <property type="term" value="C:membrane"/>
    <property type="evidence" value="ECO:0007669"/>
    <property type="project" value="UniProtKB-SubCell"/>
</dbReference>
<keyword evidence="12" id="KW-0443">Lipid metabolism</keyword>
<evidence type="ECO:0000256" key="11">
    <source>
        <dbReference type="ARBA" id="ARBA00022989"/>
    </source>
</evidence>
<dbReference type="PANTHER" id="PTHR14269:SF62">
    <property type="entry name" value="CDP-DIACYLGLYCEROL--GLYCEROL-3-PHOSPHATE 3-PHOSPHATIDYLTRANSFERASE 1, CHLOROPLASTIC"/>
    <property type="match status" value="1"/>
</dbReference>
<comment type="function">
    <text evidence="1">This protein catalyzes the committed step to the synthesis of the acidic phospholipids.</text>
</comment>
<keyword evidence="14" id="KW-0594">Phospholipid biosynthesis</keyword>
<evidence type="ECO:0000256" key="1">
    <source>
        <dbReference type="ARBA" id="ARBA00003973"/>
    </source>
</evidence>
<feature type="transmembrane region" description="Helical" evidence="19">
    <location>
        <begin position="167"/>
        <end position="185"/>
    </location>
</feature>
<comment type="caution">
    <text evidence="20">The sequence shown here is derived from an EMBL/GenBank/DDBJ whole genome shotgun (WGS) entry which is preliminary data.</text>
</comment>
<evidence type="ECO:0000256" key="18">
    <source>
        <dbReference type="RuleBase" id="RU003750"/>
    </source>
</evidence>
<evidence type="ECO:0000256" key="3">
    <source>
        <dbReference type="ARBA" id="ARBA00005042"/>
    </source>
</evidence>
<evidence type="ECO:0000313" key="21">
    <source>
        <dbReference type="Proteomes" id="UP000003900"/>
    </source>
</evidence>
<dbReference type="NCBIfam" id="TIGR00560">
    <property type="entry name" value="pgsA"/>
    <property type="match status" value="1"/>
</dbReference>
<dbReference type="PATRIC" id="fig|1131935.3.peg.1005"/>
<evidence type="ECO:0000256" key="13">
    <source>
        <dbReference type="ARBA" id="ARBA00023136"/>
    </source>
</evidence>
<dbReference type="STRING" id="1131935.PDENDC454_05071"/>
<gene>
    <name evidence="20" type="ORF">PDENDC454_05071</name>
</gene>
<keyword evidence="10 19" id="KW-0812">Transmembrane</keyword>
<feature type="transmembrane region" description="Helical" evidence="19">
    <location>
        <begin position="139"/>
        <end position="155"/>
    </location>
</feature>
<comment type="similarity">
    <text evidence="5 18">Belongs to the CDP-alcohol phosphatidyltransferase class-I family.</text>
</comment>
<evidence type="ECO:0000256" key="5">
    <source>
        <dbReference type="ARBA" id="ARBA00010441"/>
    </source>
</evidence>
<comment type="pathway">
    <text evidence="3">Phospholipid metabolism; phosphatidylglycerol biosynthesis; phosphatidylglycerol from CDP-diacylglycerol: step 1/2.</text>
</comment>
<dbReference type="GO" id="GO:0006655">
    <property type="term" value="P:phosphatidylglycerol biosynthetic process"/>
    <property type="evidence" value="ECO:0007669"/>
    <property type="project" value="UniProtKB-UniPathway"/>
</dbReference>
<dbReference type="OrthoDB" id="9796672at2"/>
<evidence type="ECO:0000256" key="9">
    <source>
        <dbReference type="ARBA" id="ARBA00022679"/>
    </source>
</evidence>
<comment type="subcellular location">
    <subcellularLocation>
        <location evidence="2">Membrane</location>
        <topology evidence="2">Multi-pass membrane protein</topology>
    </subcellularLocation>
</comment>
<dbReference type="Pfam" id="PF01066">
    <property type="entry name" value="CDP-OH_P_transf"/>
    <property type="match status" value="1"/>
</dbReference>
<evidence type="ECO:0000256" key="15">
    <source>
        <dbReference type="ARBA" id="ARBA00023264"/>
    </source>
</evidence>
<dbReference type="InterPro" id="IPR043130">
    <property type="entry name" value="CDP-OH_PTrfase_TM_dom"/>
</dbReference>